<evidence type="ECO:0000313" key="2">
    <source>
        <dbReference type="EMBL" id="WRT63318.1"/>
    </source>
</evidence>
<name>A0ABZ1CNP7_9TREE</name>
<sequence length="290" mass="32772">MTSVDTRPCFSFCNSLSKDTKEFPTLAVKTTFWDATQQDHNGLNGSNRGQGEDPNSRDLSTYDDEDNRPKVIILPVLKTGADFKDVSDDLTSRHGVFARDQPEIRPLARISYKGEISERRMRLARGWAAYLSKQRDDGPVWTLSYTFKEGDDVPSALIAYNDAAQEEITKSYFSWANDLYIRVTGLNEDGTRTPIREDLDTALVYTVEDFQLQVPFKKINQGNLPLTREEYSVYVKNKFEGYVMGDQSQSLRSSMAPANIDLFSIIKPETHNTADTSGTSDRETQDDSTI</sequence>
<dbReference type="GeneID" id="87952354"/>
<dbReference type="RefSeq" id="XP_062788058.1">
    <property type="nucleotide sequence ID" value="XM_062932007.1"/>
</dbReference>
<organism evidence="2 3">
    <name type="scientific">Kwoniella shivajii</name>
    <dbReference type="NCBI Taxonomy" id="564305"/>
    <lineage>
        <taxon>Eukaryota</taxon>
        <taxon>Fungi</taxon>
        <taxon>Dikarya</taxon>
        <taxon>Basidiomycota</taxon>
        <taxon>Agaricomycotina</taxon>
        <taxon>Tremellomycetes</taxon>
        <taxon>Tremellales</taxon>
        <taxon>Cryptococcaceae</taxon>
        <taxon>Kwoniella</taxon>
    </lineage>
</organism>
<feature type="compositionally biased region" description="Basic and acidic residues" evidence="1">
    <location>
        <begin position="280"/>
        <end position="290"/>
    </location>
</feature>
<evidence type="ECO:0000256" key="1">
    <source>
        <dbReference type="SAM" id="MobiDB-lite"/>
    </source>
</evidence>
<gene>
    <name evidence="2" type="ORF">IL334_000223</name>
</gene>
<evidence type="ECO:0000313" key="3">
    <source>
        <dbReference type="Proteomes" id="UP001329825"/>
    </source>
</evidence>
<dbReference type="Proteomes" id="UP001329825">
    <property type="component" value="Chromosome 1"/>
</dbReference>
<keyword evidence="3" id="KW-1185">Reference proteome</keyword>
<proteinExistence type="predicted"/>
<protein>
    <submittedName>
        <fullName evidence="2">Uncharacterized protein</fullName>
    </submittedName>
</protein>
<accession>A0ABZ1CNP7</accession>
<feature type="region of interest" description="Disordered" evidence="1">
    <location>
        <begin position="37"/>
        <end position="64"/>
    </location>
</feature>
<dbReference type="EMBL" id="CP141881">
    <property type="protein sequence ID" value="WRT63318.1"/>
    <property type="molecule type" value="Genomic_DNA"/>
</dbReference>
<feature type="region of interest" description="Disordered" evidence="1">
    <location>
        <begin position="271"/>
        <end position="290"/>
    </location>
</feature>
<feature type="compositionally biased region" description="Polar residues" evidence="1">
    <location>
        <begin position="37"/>
        <end position="49"/>
    </location>
</feature>
<reference evidence="2 3" key="1">
    <citation type="submission" date="2024-01" db="EMBL/GenBank/DDBJ databases">
        <title>Comparative genomics of Cryptococcus and Kwoniella reveals pathogenesis evolution and contrasting modes of karyotype evolution via chromosome fusion or intercentromeric recombination.</title>
        <authorList>
            <person name="Coelho M.A."/>
            <person name="David-Palma M."/>
            <person name="Shea T."/>
            <person name="Bowers K."/>
            <person name="McGinley-Smith S."/>
            <person name="Mohammad A.W."/>
            <person name="Gnirke A."/>
            <person name="Yurkov A.M."/>
            <person name="Nowrousian M."/>
            <person name="Sun S."/>
            <person name="Cuomo C.A."/>
            <person name="Heitman J."/>
        </authorList>
    </citation>
    <scope>NUCLEOTIDE SEQUENCE [LARGE SCALE GENOMIC DNA]</scope>
    <source>
        <strain evidence="2">CBS 11374</strain>
    </source>
</reference>